<evidence type="ECO:0000256" key="7">
    <source>
        <dbReference type="ARBA" id="ARBA00023015"/>
    </source>
</evidence>
<dbReference type="Proteomes" id="UP000774326">
    <property type="component" value="Unassembled WGS sequence"/>
</dbReference>
<keyword evidence="3" id="KW-0479">Metal-binding</keyword>
<dbReference type="InterPro" id="IPR040792">
    <property type="entry name" value="Zap1_Znf2"/>
</dbReference>
<feature type="compositionally biased region" description="Polar residues" evidence="12">
    <location>
        <begin position="343"/>
        <end position="352"/>
    </location>
</feature>
<comment type="caution">
    <text evidence="14">The sequence shown here is derived from an EMBL/GenBank/DDBJ whole genome shotgun (WGS) entry which is preliminary data.</text>
</comment>
<proteinExistence type="inferred from homology"/>
<feature type="region of interest" description="Disordered" evidence="12">
    <location>
        <begin position="1"/>
        <end position="56"/>
    </location>
</feature>
<reference evidence="14" key="2">
    <citation type="submission" date="2021-01" db="EMBL/GenBank/DDBJ databases">
        <authorList>
            <person name="Schikora-Tamarit M.A."/>
        </authorList>
    </citation>
    <scope>NUCLEOTIDE SEQUENCE</scope>
    <source>
        <strain evidence="14">CBS2887</strain>
    </source>
</reference>
<dbReference type="InterPro" id="IPR036236">
    <property type="entry name" value="Znf_C2H2_sf"/>
</dbReference>
<name>A0A9P8TNF6_WICPI</name>
<keyword evidence="9" id="KW-0804">Transcription</keyword>
<evidence type="ECO:0000256" key="10">
    <source>
        <dbReference type="ARBA" id="ARBA00023242"/>
    </source>
</evidence>
<dbReference type="PANTHER" id="PTHR23235">
    <property type="entry name" value="KRUEPPEL-LIKE TRANSCRIPTION FACTOR"/>
    <property type="match status" value="1"/>
</dbReference>
<feature type="domain" description="C2H2-type" evidence="13">
    <location>
        <begin position="621"/>
        <end position="648"/>
    </location>
</feature>
<feature type="domain" description="C2H2-type" evidence="13">
    <location>
        <begin position="733"/>
        <end position="760"/>
    </location>
</feature>
<keyword evidence="15" id="KW-1185">Reference proteome</keyword>
<feature type="domain" description="C2H2-type" evidence="13">
    <location>
        <begin position="649"/>
        <end position="676"/>
    </location>
</feature>
<reference evidence="14" key="1">
    <citation type="journal article" date="2021" name="Open Biol.">
        <title>Shared evolutionary footprints suggest mitochondrial oxidative damage underlies multiple complex I losses in fungi.</title>
        <authorList>
            <person name="Schikora-Tamarit M.A."/>
            <person name="Marcet-Houben M."/>
            <person name="Nosek J."/>
            <person name="Gabaldon T."/>
        </authorList>
    </citation>
    <scope>NUCLEOTIDE SEQUENCE</scope>
    <source>
        <strain evidence="14">CBS2887</strain>
    </source>
</reference>
<dbReference type="PANTHER" id="PTHR23235:SF176">
    <property type="entry name" value="C2H2-TYPE DOMAIN-CONTAINING PROTEIN"/>
    <property type="match status" value="1"/>
</dbReference>
<keyword evidence="6" id="KW-0862">Zinc</keyword>
<dbReference type="Pfam" id="PF00096">
    <property type="entry name" value="zf-C2H2"/>
    <property type="match status" value="2"/>
</dbReference>
<dbReference type="GO" id="GO:0000978">
    <property type="term" value="F:RNA polymerase II cis-regulatory region sequence-specific DNA binding"/>
    <property type="evidence" value="ECO:0007669"/>
    <property type="project" value="TreeGrafter"/>
</dbReference>
<evidence type="ECO:0000259" key="13">
    <source>
        <dbReference type="PROSITE" id="PS50157"/>
    </source>
</evidence>
<feature type="compositionally biased region" description="Basic and acidic residues" evidence="12">
    <location>
        <begin position="377"/>
        <end position="389"/>
    </location>
</feature>
<feature type="region of interest" description="Disordered" evidence="12">
    <location>
        <begin position="157"/>
        <end position="178"/>
    </location>
</feature>
<feature type="region of interest" description="Disordered" evidence="12">
    <location>
        <begin position="376"/>
        <end position="436"/>
    </location>
</feature>
<comment type="similarity">
    <text evidence="2">Belongs to the krueppel C2H2-type zinc-finger protein family.</text>
</comment>
<dbReference type="GO" id="GO:0000981">
    <property type="term" value="F:DNA-binding transcription factor activity, RNA polymerase II-specific"/>
    <property type="evidence" value="ECO:0007669"/>
    <property type="project" value="UniProtKB-ARBA"/>
</dbReference>
<dbReference type="GO" id="GO:0005634">
    <property type="term" value="C:nucleus"/>
    <property type="evidence" value="ECO:0007669"/>
    <property type="project" value="UniProtKB-SubCell"/>
</dbReference>
<evidence type="ECO:0000256" key="4">
    <source>
        <dbReference type="ARBA" id="ARBA00022737"/>
    </source>
</evidence>
<dbReference type="FunFam" id="3.30.160.60:FF:000240">
    <property type="entry name" value="Zinc finger protein 250"/>
    <property type="match status" value="1"/>
</dbReference>
<dbReference type="EMBL" id="JAEUBG010002063">
    <property type="protein sequence ID" value="KAH3685291.1"/>
    <property type="molecule type" value="Genomic_DNA"/>
</dbReference>
<evidence type="ECO:0000313" key="14">
    <source>
        <dbReference type="EMBL" id="KAH3685291.1"/>
    </source>
</evidence>
<feature type="domain" description="C2H2-type" evidence="13">
    <location>
        <begin position="705"/>
        <end position="734"/>
    </location>
</feature>
<keyword evidence="8" id="KW-0238">DNA-binding</keyword>
<gene>
    <name evidence="14" type="ORF">WICPIJ_003765</name>
</gene>
<evidence type="ECO:0000256" key="3">
    <source>
        <dbReference type="ARBA" id="ARBA00022723"/>
    </source>
</evidence>
<evidence type="ECO:0000256" key="9">
    <source>
        <dbReference type="ARBA" id="ARBA00023163"/>
    </source>
</evidence>
<feature type="domain" description="C2H2-type" evidence="13">
    <location>
        <begin position="677"/>
        <end position="704"/>
    </location>
</feature>
<dbReference type="PROSITE" id="PS50157">
    <property type="entry name" value="ZINC_FINGER_C2H2_2"/>
    <property type="match status" value="5"/>
</dbReference>
<feature type="region of interest" description="Disordered" evidence="12">
    <location>
        <begin position="841"/>
        <end position="898"/>
    </location>
</feature>
<evidence type="ECO:0000256" key="12">
    <source>
        <dbReference type="SAM" id="MobiDB-lite"/>
    </source>
</evidence>
<sequence length="917" mass="102033">MQNPSNQSVPATTAAATATASPNAASTVSNQYIDTDNERKTDASSTASFVTPDTTSPEEVLGALKLQSVASCDSLSSHDSSSVVSPETALDHINRLNQTSLHLSQLERARKEQEEEGVIHGHIHNFSGFTYIHGHIHTNEASAGDCGTSSSACNNTNAAPVDQAKKPDTQHSHHCHPNDSHASQFSDCQHFEFLNCHDNLDKGNLIIEDLDLKCEEDEHCKPKIMEICCETAHPLLPSQAADTVTTPLANRDQRIPQFQKNLPTCVTNAVLPKAGPFARMSQLPADTAKLQQCEQNGNGSGVDIDCGLDTCGFDDLCRFCDELGLPYPDDFSQQQQQQQQQQLPIGSSQQHSFGVKRTRDSRSDTLTAQPVLPVHQHAHDHDHDHDISHSHHLHHHNHDHSHSQNHHHHHIQLHDHHSHHSHNAAANKKQCTEASAHGGSNDLINFSWNFKNMPKACEWNNCGDILENPIQLQHHIMENHLIALPQTNNTSKAAEQDDNDGYLCEWKDCEYLGEDLFQLVNHINCTHNTQKEFNAGNQLAILNSLDGQPPLLPQGVPLLPGQNFDEAPRLNSDDGGETRCQWHIPGQPVCNIQFSNSEDLTRHILEDHVGSGKSLYICYWAGCERQHREFPQRQKIIRHLHVHTKHKPFLCKVCNHRFITEGILEQHMRTHSGEKPFVCKVCGKAFARSSSLSIHNRVHTGEKPLQCKYPGCDKRFSESSNLTKHMRTHTKGWECEKCGKTFAKSKQLELHAGKCNGLRDSSRQAEVALSNEPLNMHTRSGSSVSASSSASNSSAHLNHMVPGNYQEDRVSTLSASSNESLEAFNKVFKITAPTVATNAGPQSYQQAQGQNFQVPTQMSSQFEQFQQQQQQQQQPYQNQMYQGNGQQQFAVQSESQAQGQGMFHIGDVNDVNGQMNH</sequence>
<dbReference type="InterPro" id="IPR013087">
    <property type="entry name" value="Znf_C2H2_type"/>
</dbReference>
<keyword evidence="5 11" id="KW-0863">Zinc-finger</keyword>
<dbReference type="AlphaFoldDB" id="A0A9P8TNF6"/>
<feature type="compositionally biased region" description="Polar residues" evidence="12">
    <location>
        <begin position="889"/>
        <end position="898"/>
    </location>
</feature>
<keyword evidence="7" id="KW-0805">Transcription regulation</keyword>
<feature type="compositionally biased region" description="Polar residues" evidence="12">
    <location>
        <begin position="841"/>
        <end position="856"/>
    </location>
</feature>
<dbReference type="FunFam" id="3.30.160.60:FF:000125">
    <property type="entry name" value="Putative zinc finger protein 143"/>
    <property type="match status" value="1"/>
</dbReference>
<dbReference type="Gene3D" id="6.10.140.370">
    <property type="match status" value="1"/>
</dbReference>
<dbReference type="GO" id="GO:0008270">
    <property type="term" value="F:zinc ion binding"/>
    <property type="evidence" value="ECO:0007669"/>
    <property type="project" value="UniProtKB-KW"/>
</dbReference>
<feature type="compositionally biased region" description="Low complexity" evidence="12">
    <location>
        <begin position="780"/>
        <end position="795"/>
    </location>
</feature>
<keyword evidence="4" id="KW-0677">Repeat</keyword>
<feature type="compositionally biased region" description="Low complexity" evidence="12">
    <location>
        <begin position="8"/>
        <end position="30"/>
    </location>
</feature>
<evidence type="ECO:0000256" key="11">
    <source>
        <dbReference type="PROSITE-ProRule" id="PRU00042"/>
    </source>
</evidence>
<dbReference type="OrthoDB" id="3437960at2759"/>
<evidence type="ECO:0000256" key="5">
    <source>
        <dbReference type="ARBA" id="ARBA00022771"/>
    </source>
</evidence>
<comment type="subcellular location">
    <subcellularLocation>
        <location evidence="1">Nucleus</location>
    </subcellularLocation>
</comment>
<organism evidence="14 15">
    <name type="scientific">Wickerhamomyces pijperi</name>
    <name type="common">Yeast</name>
    <name type="synonym">Pichia pijperi</name>
    <dbReference type="NCBI Taxonomy" id="599730"/>
    <lineage>
        <taxon>Eukaryota</taxon>
        <taxon>Fungi</taxon>
        <taxon>Dikarya</taxon>
        <taxon>Ascomycota</taxon>
        <taxon>Saccharomycotina</taxon>
        <taxon>Saccharomycetes</taxon>
        <taxon>Phaffomycetales</taxon>
        <taxon>Wickerhamomycetaceae</taxon>
        <taxon>Wickerhamomyces</taxon>
    </lineage>
</organism>
<evidence type="ECO:0000256" key="1">
    <source>
        <dbReference type="ARBA" id="ARBA00004123"/>
    </source>
</evidence>
<dbReference type="Gene3D" id="3.30.160.60">
    <property type="entry name" value="Classic Zinc Finger"/>
    <property type="match status" value="5"/>
</dbReference>
<dbReference type="FunFam" id="3.30.160.60:FF:001370">
    <property type="entry name" value="Zinc finger protein"/>
    <property type="match status" value="1"/>
</dbReference>
<feature type="compositionally biased region" description="Polar residues" evidence="12">
    <location>
        <begin position="43"/>
        <end position="56"/>
    </location>
</feature>
<dbReference type="SMART" id="SM00355">
    <property type="entry name" value="ZnF_C2H2"/>
    <property type="match status" value="8"/>
</dbReference>
<feature type="region of interest" description="Disordered" evidence="12">
    <location>
        <begin position="330"/>
        <end position="363"/>
    </location>
</feature>
<feature type="compositionally biased region" description="Basic and acidic residues" evidence="12">
    <location>
        <begin position="163"/>
        <end position="178"/>
    </location>
</feature>
<keyword evidence="10" id="KW-0539">Nucleus</keyword>
<evidence type="ECO:0000313" key="15">
    <source>
        <dbReference type="Proteomes" id="UP000774326"/>
    </source>
</evidence>
<evidence type="ECO:0000256" key="2">
    <source>
        <dbReference type="ARBA" id="ARBA00006991"/>
    </source>
</evidence>
<feature type="compositionally biased region" description="Low complexity" evidence="12">
    <location>
        <begin position="333"/>
        <end position="342"/>
    </location>
</feature>
<feature type="compositionally biased region" description="Low complexity" evidence="12">
    <location>
        <begin position="857"/>
        <end position="888"/>
    </location>
</feature>
<feature type="compositionally biased region" description="Basic residues" evidence="12">
    <location>
        <begin position="390"/>
        <end position="422"/>
    </location>
</feature>
<dbReference type="Pfam" id="PF18217">
    <property type="entry name" value="Zap1_zf2"/>
    <property type="match status" value="1"/>
</dbReference>
<evidence type="ECO:0000256" key="6">
    <source>
        <dbReference type="ARBA" id="ARBA00022833"/>
    </source>
</evidence>
<accession>A0A9P8TNF6</accession>
<feature type="region of interest" description="Disordered" evidence="12">
    <location>
        <begin position="771"/>
        <end position="800"/>
    </location>
</feature>
<dbReference type="PROSITE" id="PS00028">
    <property type="entry name" value="ZINC_FINGER_C2H2_1"/>
    <property type="match status" value="4"/>
</dbReference>
<dbReference type="SUPFAM" id="SSF57667">
    <property type="entry name" value="beta-beta-alpha zinc fingers"/>
    <property type="match status" value="2"/>
</dbReference>
<protein>
    <recommendedName>
        <fullName evidence="13">C2H2-type domain-containing protein</fullName>
    </recommendedName>
</protein>
<evidence type="ECO:0000256" key="8">
    <source>
        <dbReference type="ARBA" id="ARBA00023125"/>
    </source>
</evidence>